<proteinExistence type="predicted"/>
<dbReference type="InterPro" id="IPR010254">
    <property type="entry name" value="B12-dep_deHydtase_bsu"/>
</dbReference>
<dbReference type="NCBIfam" id="NF011616">
    <property type="entry name" value="PRK15042.1"/>
    <property type="match status" value="1"/>
</dbReference>
<dbReference type="Pfam" id="PF02288">
    <property type="entry name" value="Dehydratase_MU"/>
    <property type="match status" value="1"/>
</dbReference>
<comment type="caution">
    <text evidence="1">The sequence shown here is derived from an EMBL/GenBank/DDBJ whole genome shotgun (WGS) entry which is preliminary data.</text>
</comment>
<accession>A0A7C4Q5J1</accession>
<organism evidence="1">
    <name type="scientific">Bellilinea caldifistulae</name>
    <dbReference type="NCBI Taxonomy" id="360411"/>
    <lineage>
        <taxon>Bacteria</taxon>
        <taxon>Bacillati</taxon>
        <taxon>Chloroflexota</taxon>
        <taxon>Anaerolineae</taxon>
        <taxon>Anaerolineales</taxon>
        <taxon>Anaerolineaceae</taxon>
        <taxon>Bellilinea</taxon>
    </lineage>
</organism>
<dbReference type="PIRSF" id="PIRSF018506">
    <property type="entry name" value="Prpndl_dhdrts_md"/>
    <property type="match status" value="1"/>
</dbReference>
<dbReference type="SUPFAM" id="SSF52968">
    <property type="entry name" value="B12-dependent dehydatase associated subunit"/>
    <property type="match status" value="1"/>
</dbReference>
<dbReference type="AlphaFoldDB" id="A0A7C4Q5J1"/>
<protein>
    <submittedName>
        <fullName evidence="1">Propanediol/glycerol family dehydratase medium subunit</fullName>
    </submittedName>
</protein>
<sequence length="226" mass="24724">MTQISESMVREVVKEILAKMAVESGSSPTTTQKQPAAPTTYQVSDMILREIGEAKPGTSPNEVVIAVAPAFGDKLKKRTITGIPHAAVLREIMAGIEEEGLKPRVIKVYHTSDLAFIGKRGAELSGSGIAVAIQSRGTTLIHQKDLLPLQNLELFPQAPVISLEMYRQIGRNAARYAKGDSPSPVPQINDQMARPKYQAIAAVFHIRETQFVDPNKKPVELEVKFQ</sequence>
<dbReference type="InterPro" id="IPR025541">
    <property type="entry name" value="Ppandiol/glycerol_DHydtase_msu"/>
</dbReference>
<dbReference type="EMBL" id="DSXR01000097">
    <property type="protein sequence ID" value="HGS87932.1"/>
    <property type="molecule type" value="Genomic_DNA"/>
</dbReference>
<evidence type="ECO:0000313" key="1">
    <source>
        <dbReference type="EMBL" id="HGS87932.1"/>
    </source>
</evidence>
<dbReference type="Gene3D" id="3.40.50.10150">
    <property type="entry name" value="B12-dependent dehydatase associated subunit"/>
    <property type="match status" value="1"/>
</dbReference>
<reference evidence="1" key="1">
    <citation type="journal article" date="2020" name="mSystems">
        <title>Genome- and Community-Level Interaction Insights into Carbon Utilization and Element Cycling Functions of Hydrothermarchaeota in Hydrothermal Sediment.</title>
        <authorList>
            <person name="Zhou Z."/>
            <person name="Liu Y."/>
            <person name="Xu W."/>
            <person name="Pan J."/>
            <person name="Luo Z.H."/>
            <person name="Li M."/>
        </authorList>
    </citation>
    <scope>NUCLEOTIDE SEQUENCE [LARGE SCALE GENOMIC DNA]</scope>
    <source>
        <strain evidence="1">SpSt-556</strain>
    </source>
</reference>
<gene>
    <name evidence="1" type="primary">pduD</name>
    <name evidence="1" type="ORF">ENT17_09970</name>
</gene>
<dbReference type="InterPro" id="IPR003208">
    <property type="entry name" value="Dehydtase/Dehydtase_re"/>
</dbReference>
<name>A0A7C4Q5J1_9CHLR</name>